<organism evidence="1">
    <name type="scientific">bioreactor metagenome</name>
    <dbReference type="NCBI Taxonomy" id="1076179"/>
    <lineage>
        <taxon>unclassified sequences</taxon>
        <taxon>metagenomes</taxon>
        <taxon>ecological metagenomes</taxon>
    </lineage>
</organism>
<accession>A0A645J1H1</accession>
<gene>
    <name evidence="1" type="ORF">SDC9_204990</name>
</gene>
<protein>
    <submittedName>
        <fullName evidence="1">Uncharacterized protein</fullName>
    </submittedName>
</protein>
<sequence>MWTSYWQWRRSIGRKWKNCNHDCINQTSLRTSGRRFFITAEIMGGRERTTGRRLFQILFARTHPRIAGLAVAVESWFLAGRNRYDGGAYSDRFDKNIPTENSDPCQMVCN</sequence>
<dbReference type="AlphaFoldDB" id="A0A645J1H1"/>
<evidence type="ECO:0000313" key="1">
    <source>
        <dbReference type="EMBL" id="MPN57296.1"/>
    </source>
</evidence>
<comment type="caution">
    <text evidence="1">The sequence shown here is derived from an EMBL/GenBank/DDBJ whole genome shotgun (WGS) entry which is preliminary data.</text>
</comment>
<name>A0A645J1H1_9ZZZZ</name>
<proteinExistence type="predicted"/>
<reference evidence="1" key="1">
    <citation type="submission" date="2019-08" db="EMBL/GenBank/DDBJ databases">
        <authorList>
            <person name="Kucharzyk K."/>
            <person name="Murdoch R.W."/>
            <person name="Higgins S."/>
            <person name="Loffler F."/>
        </authorList>
    </citation>
    <scope>NUCLEOTIDE SEQUENCE</scope>
</reference>
<dbReference type="EMBL" id="VSSQ01128657">
    <property type="protein sequence ID" value="MPN57296.1"/>
    <property type="molecule type" value="Genomic_DNA"/>
</dbReference>